<evidence type="ECO:0000256" key="1">
    <source>
        <dbReference type="SAM" id="MobiDB-lite"/>
    </source>
</evidence>
<name>A0ABW1W2Q2_9GAMM</name>
<evidence type="ECO:0000313" key="3">
    <source>
        <dbReference type="Proteomes" id="UP001596264"/>
    </source>
</evidence>
<dbReference type="RefSeq" id="WP_201561581.1">
    <property type="nucleotide sequence ID" value="NZ_CAJGZK010000003.1"/>
</dbReference>
<dbReference type="EMBL" id="JBHSTZ010000005">
    <property type="protein sequence ID" value="MFC6380135.1"/>
    <property type="molecule type" value="Genomic_DNA"/>
</dbReference>
<evidence type="ECO:0000313" key="2">
    <source>
        <dbReference type="EMBL" id="MFC6380135.1"/>
    </source>
</evidence>
<feature type="region of interest" description="Disordered" evidence="1">
    <location>
        <begin position="37"/>
        <end position="80"/>
    </location>
</feature>
<dbReference type="Pfam" id="PF04170">
    <property type="entry name" value="NlpE"/>
    <property type="match status" value="1"/>
</dbReference>
<organism evidence="2 3">
    <name type="scientific">Psychrobacter glacincola</name>
    <dbReference type="NCBI Taxonomy" id="56810"/>
    <lineage>
        <taxon>Bacteria</taxon>
        <taxon>Pseudomonadati</taxon>
        <taxon>Pseudomonadota</taxon>
        <taxon>Gammaproteobacteria</taxon>
        <taxon>Moraxellales</taxon>
        <taxon>Moraxellaceae</taxon>
        <taxon>Psychrobacter</taxon>
    </lineage>
</organism>
<reference evidence="3" key="1">
    <citation type="journal article" date="2019" name="Int. J. Syst. Evol. Microbiol.">
        <title>The Global Catalogue of Microorganisms (GCM) 10K type strain sequencing project: providing services to taxonomists for standard genome sequencing and annotation.</title>
        <authorList>
            <consortium name="The Broad Institute Genomics Platform"/>
            <consortium name="The Broad Institute Genome Sequencing Center for Infectious Disease"/>
            <person name="Wu L."/>
            <person name="Ma J."/>
        </authorList>
    </citation>
    <scope>NUCLEOTIDE SEQUENCE [LARGE SCALE GENOMIC DNA]</scope>
    <source>
        <strain evidence="3">CCM 2050</strain>
    </source>
</reference>
<dbReference type="InterPro" id="IPR007298">
    <property type="entry name" value="Cu-R_lipoprotein_NlpE"/>
</dbReference>
<dbReference type="Gene3D" id="2.40.128.640">
    <property type="match status" value="1"/>
</dbReference>
<dbReference type="Proteomes" id="UP001596264">
    <property type="component" value="Unassembled WGS sequence"/>
</dbReference>
<sequence>MINFSPVFSAASLNNRCLRLLLAVPVCIALVSCDSASSSTNKNTQGAPINSDQSKVLNNDEPALEDNSAKASANEDSHQEGQALIAAANSNNSSARSPMISAANNDSMLQATLMGDYGGVVPCPSCGSIDITLNLFADGSVLKTSVFNQAETPQPPLVESGVYRQDNDMITIVYEKKNIESYQIQGNHLIMMDEYKNPDEDYALARQ</sequence>
<comment type="caution">
    <text evidence="2">The sequence shown here is derived from an EMBL/GenBank/DDBJ whole genome shotgun (WGS) entry which is preliminary data.</text>
</comment>
<keyword evidence="3" id="KW-1185">Reference proteome</keyword>
<feature type="compositionally biased region" description="Polar residues" evidence="1">
    <location>
        <begin position="37"/>
        <end position="57"/>
    </location>
</feature>
<accession>A0ABW1W2Q2</accession>
<proteinExistence type="predicted"/>
<protein>
    <submittedName>
        <fullName evidence="2">Copper resistance protein NlpE N-terminal domain-containing protein</fullName>
    </submittedName>
</protein>
<gene>
    <name evidence="2" type="ORF">ACFP58_01405</name>
</gene>